<evidence type="ECO:0008006" key="3">
    <source>
        <dbReference type="Google" id="ProtNLM"/>
    </source>
</evidence>
<dbReference type="Pfam" id="PF05721">
    <property type="entry name" value="PhyH"/>
    <property type="match status" value="1"/>
</dbReference>
<dbReference type="SUPFAM" id="SSF51197">
    <property type="entry name" value="Clavaminate synthase-like"/>
    <property type="match status" value="1"/>
</dbReference>
<organism evidence="1 2">
    <name type="scientific">Novosphingobium endophyticum</name>
    <dbReference type="NCBI Taxonomy" id="1955250"/>
    <lineage>
        <taxon>Bacteria</taxon>
        <taxon>Pseudomonadati</taxon>
        <taxon>Pseudomonadota</taxon>
        <taxon>Alphaproteobacteria</taxon>
        <taxon>Sphingomonadales</taxon>
        <taxon>Sphingomonadaceae</taxon>
        <taxon>Novosphingobium</taxon>
    </lineage>
</organism>
<proteinExistence type="predicted"/>
<dbReference type="GO" id="GO:0016706">
    <property type="term" value="F:2-oxoglutarate-dependent dioxygenase activity"/>
    <property type="evidence" value="ECO:0007669"/>
    <property type="project" value="UniProtKB-ARBA"/>
</dbReference>
<reference evidence="1" key="1">
    <citation type="journal article" date="2014" name="Int. J. Syst. Evol. Microbiol.">
        <title>Complete genome sequence of Corynebacterium casei LMG S-19264T (=DSM 44701T), isolated from a smear-ripened cheese.</title>
        <authorList>
            <consortium name="US DOE Joint Genome Institute (JGI-PGF)"/>
            <person name="Walter F."/>
            <person name="Albersmeier A."/>
            <person name="Kalinowski J."/>
            <person name="Ruckert C."/>
        </authorList>
    </citation>
    <scope>NUCLEOTIDE SEQUENCE</scope>
    <source>
        <strain evidence="1">CGMCC 1.15095</strain>
    </source>
</reference>
<gene>
    <name evidence="1" type="ORF">GCM10011494_19200</name>
</gene>
<comment type="caution">
    <text evidence="1">The sequence shown here is derived from an EMBL/GenBank/DDBJ whole genome shotgun (WGS) entry which is preliminary data.</text>
</comment>
<reference evidence="1" key="2">
    <citation type="submission" date="2020-09" db="EMBL/GenBank/DDBJ databases">
        <authorList>
            <person name="Sun Q."/>
            <person name="Zhou Y."/>
        </authorList>
    </citation>
    <scope>NUCLEOTIDE SEQUENCE</scope>
    <source>
        <strain evidence="1">CGMCC 1.15095</strain>
    </source>
</reference>
<dbReference type="Proteomes" id="UP000608154">
    <property type="component" value="Unassembled WGS sequence"/>
</dbReference>
<dbReference type="AlphaFoldDB" id="A0A916TS61"/>
<protein>
    <recommendedName>
        <fullName evidence="3">Phytanoyl-CoA dioxygenase</fullName>
    </recommendedName>
</protein>
<dbReference type="Gene3D" id="2.60.120.620">
    <property type="entry name" value="q2cbj1_9rhob like domain"/>
    <property type="match status" value="1"/>
</dbReference>
<dbReference type="PANTHER" id="PTHR40128:SF1">
    <property type="entry name" value="PHYTANOYL-COA HYDROXYLASE"/>
    <property type="match status" value="1"/>
</dbReference>
<dbReference type="PANTHER" id="PTHR40128">
    <property type="entry name" value="EXPRESSED PROTEIN"/>
    <property type="match status" value="1"/>
</dbReference>
<evidence type="ECO:0000313" key="1">
    <source>
        <dbReference type="EMBL" id="GGC00791.1"/>
    </source>
</evidence>
<sequence length="324" mass="34962">MTMSAVPTIDPNAIEPRGMLRDSMPDIDDKAVIDARYREDGYLFLKGLLPVDAVAAARARMSAPLVARGLARIEGDQVYWTGGDAPSLADDDASFQGVCQTLFAWPGVLAAFERLLGERMSVIPMVQYRAYRPGGPLGRVHQDGFFSPGIQGYRPLWIPLAPIDAAVGGLAVAAGLTGKGYFHLTDMPPAFDIPADCVPDTAWLSADYVPGDVLVIHPETPHVGLPNRSDRVRLSLDTRIQSAANPSVLIGEIQAMDMETVTLRCEDGSPRTLRIDASSYLRTAYPLSRRMTPEEFVAETPAGLLVLASCQGDTALMVRRAQPG</sequence>
<evidence type="ECO:0000313" key="2">
    <source>
        <dbReference type="Proteomes" id="UP000608154"/>
    </source>
</evidence>
<name>A0A916TS61_9SPHN</name>
<dbReference type="EMBL" id="BMHK01000010">
    <property type="protein sequence ID" value="GGC00791.1"/>
    <property type="molecule type" value="Genomic_DNA"/>
</dbReference>
<keyword evidence="2" id="KW-1185">Reference proteome</keyword>
<dbReference type="InterPro" id="IPR008775">
    <property type="entry name" value="Phytyl_CoA_dOase-like"/>
</dbReference>
<accession>A0A916TS61</accession>